<evidence type="ECO:0000256" key="1">
    <source>
        <dbReference type="SAM" id="MobiDB-lite"/>
    </source>
</evidence>
<keyword evidence="3" id="KW-1185">Reference proteome</keyword>
<evidence type="ECO:0000313" key="3">
    <source>
        <dbReference type="Proteomes" id="UP000494363"/>
    </source>
</evidence>
<reference evidence="2 3" key="1">
    <citation type="submission" date="2020-04" db="EMBL/GenBank/DDBJ databases">
        <authorList>
            <person name="De Canck E."/>
        </authorList>
    </citation>
    <scope>NUCLEOTIDE SEQUENCE [LARGE SCALE GENOMIC DNA]</scope>
    <source>
        <strain evidence="2 3">LMG 29542</strain>
    </source>
</reference>
<dbReference type="Proteomes" id="UP000494363">
    <property type="component" value="Unassembled WGS sequence"/>
</dbReference>
<evidence type="ECO:0000313" key="2">
    <source>
        <dbReference type="EMBL" id="CAB3767916.1"/>
    </source>
</evidence>
<dbReference type="EMBL" id="CADIKH010000035">
    <property type="protein sequence ID" value="CAB3767916.1"/>
    <property type="molecule type" value="Genomic_DNA"/>
</dbReference>
<name>A0A6J5ERR2_9BURK</name>
<accession>A0A6J5ERR2</accession>
<evidence type="ECO:0008006" key="4">
    <source>
        <dbReference type="Google" id="ProtNLM"/>
    </source>
</evidence>
<sequence>MQPTFDSRSIETFNNQWNFAKTFNQARSQNPFSSPSGSAFNPFGSSRAFSQPAIHSQMSRGNPYSNSGFGSAQAASMTNFSREVTRTPDGGMMSKTSFTRVQQPASQRDSIPDSRHRGFDDRCWDKPSQQTSHLPMSVTSKGNDLNVRMGNNATLDTKKSDSDLIINTKTKDGHDISISSKGDPHASLSIDGKEVAKGDYKDPFRVQAGDTDVTMIPEVKKSNNGPAPYLDKAVIQQKDGSMYVMEHLSQTDKSSNPTYREVTDAGEQSELRNIANNAHTATYSNGQMIDSTTHKAITNADINAH</sequence>
<feature type="compositionally biased region" description="Polar residues" evidence="1">
    <location>
        <begin position="52"/>
        <end position="82"/>
    </location>
</feature>
<dbReference type="AlphaFoldDB" id="A0A6J5ERR2"/>
<feature type="compositionally biased region" description="Polar residues" evidence="1">
    <location>
        <begin position="94"/>
        <end position="109"/>
    </location>
</feature>
<feature type="compositionally biased region" description="Basic and acidic residues" evidence="1">
    <location>
        <begin position="110"/>
        <end position="119"/>
    </location>
</feature>
<gene>
    <name evidence="2" type="ORF">LMG29542_05730</name>
</gene>
<dbReference type="RefSeq" id="WP_175229925.1">
    <property type="nucleotide sequence ID" value="NZ_CADIKH010000035.1"/>
</dbReference>
<proteinExistence type="predicted"/>
<feature type="region of interest" description="Disordered" evidence="1">
    <location>
        <begin position="52"/>
        <end position="119"/>
    </location>
</feature>
<protein>
    <recommendedName>
        <fullName evidence="4">DUF1521 domain-containing protein</fullName>
    </recommendedName>
</protein>
<organism evidence="2 3">
    <name type="scientific">Paraburkholderia humisilvae</name>
    <dbReference type="NCBI Taxonomy" id="627669"/>
    <lineage>
        <taxon>Bacteria</taxon>
        <taxon>Pseudomonadati</taxon>
        <taxon>Pseudomonadota</taxon>
        <taxon>Betaproteobacteria</taxon>
        <taxon>Burkholderiales</taxon>
        <taxon>Burkholderiaceae</taxon>
        <taxon>Paraburkholderia</taxon>
    </lineage>
</organism>